<gene>
    <name evidence="1" type="ORF">Q4610_18230</name>
</gene>
<keyword evidence="2" id="KW-1185">Reference proteome</keyword>
<sequence length="56" mass="6344">MMQLNSAQALKLGREVHETFGSWRKAREAAVQRNGVYVIDREKIRAARAEKTAETA</sequence>
<comment type="caution">
    <text evidence="1">The sequence shown here is derived from an EMBL/GenBank/DDBJ whole genome shotgun (WGS) entry which is preliminary data.</text>
</comment>
<organism evidence="1 2">
    <name type="scientific">Sphingobium cyanobacteriorum</name>
    <dbReference type="NCBI Taxonomy" id="3063954"/>
    <lineage>
        <taxon>Bacteria</taxon>
        <taxon>Pseudomonadati</taxon>
        <taxon>Pseudomonadota</taxon>
        <taxon>Alphaproteobacteria</taxon>
        <taxon>Sphingomonadales</taxon>
        <taxon>Sphingomonadaceae</taxon>
        <taxon>Sphingobium</taxon>
    </lineage>
</organism>
<dbReference type="RefSeq" id="WP_019054630.1">
    <property type="nucleotide sequence ID" value="NZ_JAUQOM010000014.1"/>
</dbReference>
<evidence type="ECO:0000313" key="1">
    <source>
        <dbReference type="EMBL" id="MDO7836988.1"/>
    </source>
</evidence>
<dbReference type="Proteomes" id="UP001176471">
    <property type="component" value="Unassembled WGS sequence"/>
</dbReference>
<evidence type="ECO:0000313" key="2">
    <source>
        <dbReference type="Proteomes" id="UP001176471"/>
    </source>
</evidence>
<accession>A0ABT8ZR93</accession>
<proteinExistence type="predicted"/>
<name>A0ABT8ZR93_9SPHN</name>
<protein>
    <submittedName>
        <fullName evidence="1">Uncharacterized protein</fullName>
    </submittedName>
</protein>
<dbReference type="EMBL" id="JAUQOM010000014">
    <property type="protein sequence ID" value="MDO7836988.1"/>
    <property type="molecule type" value="Genomic_DNA"/>
</dbReference>
<reference evidence="1" key="1">
    <citation type="submission" date="2023-07" db="EMBL/GenBank/DDBJ databases">
        <title>Bacterial whole genome sequence for Sphingobium sp. HBC34.</title>
        <authorList>
            <person name="Le V."/>
            <person name="Ko S.-R."/>
            <person name="Ahn C.-Y."/>
            <person name="Oh H.-M."/>
        </authorList>
    </citation>
    <scope>NUCLEOTIDE SEQUENCE</scope>
    <source>
        <strain evidence="1">HBC34</strain>
    </source>
</reference>